<keyword evidence="1" id="KW-1133">Transmembrane helix</keyword>
<keyword evidence="1" id="KW-0472">Membrane</keyword>
<dbReference type="Proteomes" id="UP000309673">
    <property type="component" value="Unassembled WGS sequence"/>
</dbReference>
<feature type="transmembrane region" description="Helical" evidence="1">
    <location>
        <begin position="20"/>
        <end position="47"/>
    </location>
</feature>
<accession>A0A4U0FAU9</accession>
<proteinExistence type="predicted"/>
<dbReference type="EMBL" id="SUPK01000006">
    <property type="protein sequence ID" value="TJY41284.1"/>
    <property type="molecule type" value="Genomic_DNA"/>
</dbReference>
<feature type="transmembrane region" description="Helical" evidence="1">
    <location>
        <begin position="94"/>
        <end position="115"/>
    </location>
</feature>
<evidence type="ECO:0000313" key="2">
    <source>
        <dbReference type="EMBL" id="TJY41284.1"/>
    </source>
</evidence>
<name>A0A4U0FAU9_9BACL</name>
<organism evidence="2 3">
    <name type="scientific">Cohnella pontilimi</name>
    <dbReference type="NCBI Taxonomy" id="2564100"/>
    <lineage>
        <taxon>Bacteria</taxon>
        <taxon>Bacillati</taxon>
        <taxon>Bacillota</taxon>
        <taxon>Bacilli</taxon>
        <taxon>Bacillales</taxon>
        <taxon>Paenibacillaceae</taxon>
        <taxon>Cohnella</taxon>
    </lineage>
</organism>
<comment type="caution">
    <text evidence="2">The sequence shown here is derived from an EMBL/GenBank/DDBJ whole genome shotgun (WGS) entry which is preliminary data.</text>
</comment>
<protein>
    <submittedName>
        <fullName evidence="2">DUF2269 family protein</fullName>
    </submittedName>
</protein>
<keyword evidence="3" id="KW-1185">Reference proteome</keyword>
<dbReference type="OrthoDB" id="2940274at2"/>
<dbReference type="Pfam" id="PF10027">
    <property type="entry name" value="DUF2269"/>
    <property type="match status" value="1"/>
</dbReference>
<evidence type="ECO:0000256" key="1">
    <source>
        <dbReference type="SAM" id="Phobius"/>
    </source>
</evidence>
<feature type="transmembrane region" description="Helical" evidence="1">
    <location>
        <begin position="68"/>
        <end position="88"/>
    </location>
</feature>
<sequence>MRRTGIHWHKSNGRLNLLGVLFDLLIVLHVLAAIVGIGPAFILPVLGKSAKSGSQLRFIFGIIQKVNKFPKIGGITLLVTGVLLMIVSKIGFSLVWLNISLLLFLLIEILIIGFVEPRMKRTTHLVLSSEGEDIPSGFAESMKQIAPLESTVHLFTFAIIALMVLKPF</sequence>
<dbReference type="AlphaFoldDB" id="A0A4U0FAU9"/>
<reference evidence="2 3" key="1">
    <citation type="submission" date="2019-04" db="EMBL/GenBank/DDBJ databases">
        <title>Cohnella sp. nov., isolated from soil.</title>
        <authorList>
            <person name="Kim W."/>
        </authorList>
    </citation>
    <scope>NUCLEOTIDE SEQUENCE [LARGE SCALE GENOMIC DNA]</scope>
    <source>
        <strain evidence="2 3">CAU 1483</strain>
    </source>
</reference>
<gene>
    <name evidence="2" type="ORF">E5161_12690</name>
</gene>
<dbReference type="InterPro" id="IPR018729">
    <property type="entry name" value="DUF2269_transmembrane"/>
</dbReference>
<keyword evidence="1" id="KW-0812">Transmembrane</keyword>
<evidence type="ECO:0000313" key="3">
    <source>
        <dbReference type="Proteomes" id="UP000309673"/>
    </source>
</evidence>